<evidence type="ECO:0000256" key="2">
    <source>
        <dbReference type="ARBA" id="ARBA00022963"/>
    </source>
</evidence>
<evidence type="ECO:0000256" key="1">
    <source>
        <dbReference type="ARBA" id="ARBA00022801"/>
    </source>
</evidence>
<feature type="active site" description="Nucleophile" evidence="4">
    <location>
        <position position="50"/>
    </location>
</feature>
<dbReference type="Proteomes" id="UP001597474">
    <property type="component" value="Unassembled WGS sequence"/>
</dbReference>
<keyword evidence="7" id="KW-1185">Reference proteome</keyword>
<dbReference type="Pfam" id="PF01734">
    <property type="entry name" value="Patatin"/>
    <property type="match status" value="1"/>
</dbReference>
<dbReference type="PANTHER" id="PTHR14226:SF57">
    <property type="entry name" value="BLR7027 PROTEIN"/>
    <property type="match status" value="1"/>
</dbReference>
<organism evidence="6 7">
    <name type="scientific">Sulfitobacter aestuarii</name>
    <dbReference type="NCBI Taxonomy" id="2161676"/>
    <lineage>
        <taxon>Bacteria</taxon>
        <taxon>Pseudomonadati</taxon>
        <taxon>Pseudomonadota</taxon>
        <taxon>Alphaproteobacteria</taxon>
        <taxon>Rhodobacterales</taxon>
        <taxon>Roseobacteraceae</taxon>
        <taxon>Sulfitobacter</taxon>
    </lineage>
</organism>
<keyword evidence="3 4" id="KW-0443">Lipid metabolism</keyword>
<dbReference type="PANTHER" id="PTHR14226">
    <property type="entry name" value="NEUROPATHY TARGET ESTERASE/SWISS CHEESE D.MELANOGASTER"/>
    <property type="match status" value="1"/>
</dbReference>
<evidence type="ECO:0000259" key="5">
    <source>
        <dbReference type="PROSITE" id="PS51635"/>
    </source>
</evidence>
<comment type="caution">
    <text evidence="6">The sequence shown here is derived from an EMBL/GenBank/DDBJ whole genome shotgun (WGS) entry which is preliminary data.</text>
</comment>
<dbReference type="Gene3D" id="3.40.1090.10">
    <property type="entry name" value="Cytosolic phospholipase A2 catalytic domain"/>
    <property type="match status" value="1"/>
</dbReference>
<evidence type="ECO:0000256" key="4">
    <source>
        <dbReference type="PROSITE-ProRule" id="PRU01161"/>
    </source>
</evidence>
<reference evidence="7" key="1">
    <citation type="journal article" date="2019" name="Int. J. Syst. Evol. Microbiol.">
        <title>The Global Catalogue of Microorganisms (GCM) 10K type strain sequencing project: providing services to taxonomists for standard genome sequencing and annotation.</title>
        <authorList>
            <consortium name="The Broad Institute Genomics Platform"/>
            <consortium name="The Broad Institute Genome Sequencing Center for Infectious Disease"/>
            <person name="Wu L."/>
            <person name="Ma J."/>
        </authorList>
    </citation>
    <scope>NUCLEOTIDE SEQUENCE [LARGE SCALE GENOMIC DNA]</scope>
    <source>
        <strain evidence="7">TISTR 2562</strain>
    </source>
</reference>
<dbReference type="InterPro" id="IPR002641">
    <property type="entry name" value="PNPLA_dom"/>
</dbReference>
<evidence type="ECO:0000256" key="3">
    <source>
        <dbReference type="ARBA" id="ARBA00023098"/>
    </source>
</evidence>
<feature type="domain" description="PNPLA" evidence="5">
    <location>
        <begin position="13"/>
        <end position="225"/>
    </location>
</feature>
<dbReference type="InterPro" id="IPR050301">
    <property type="entry name" value="NTE"/>
</dbReference>
<dbReference type="PROSITE" id="PS51635">
    <property type="entry name" value="PNPLA"/>
    <property type="match status" value="1"/>
</dbReference>
<evidence type="ECO:0000313" key="6">
    <source>
        <dbReference type="EMBL" id="MFD2739672.1"/>
    </source>
</evidence>
<dbReference type="SUPFAM" id="SSF52151">
    <property type="entry name" value="FabD/lysophospholipase-like"/>
    <property type="match status" value="1"/>
</dbReference>
<proteinExistence type="predicted"/>
<accession>A0ABW5U2K1</accession>
<dbReference type="RefSeq" id="WP_386373510.1">
    <property type="nucleotide sequence ID" value="NZ_JBHUMP010000006.1"/>
</dbReference>
<evidence type="ECO:0000313" key="7">
    <source>
        <dbReference type="Proteomes" id="UP001597474"/>
    </source>
</evidence>
<protein>
    <submittedName>
        <fullName evidence="6">Patatin-like phospholipase family protein</fullName>
    </submittedName>
</protein>
<feature type="short sequence motif" description="GXGXXG" evidence="4">
    <location>
        <begin position="17"/>
        <end position="22"/>
    </location>
</feature>
<sequence length="379" mass="41131">MSTAPNLSPCIALVLQGGGARGAYHVGAIRAIAEITGRRRSPFQIICGASVGAINAASIAAASQDFQHGALHLESLWRGLHCGSIYDVRSWPLLLTGLRLAGTLVLGHFGLRSSGGLLDNAPLRQLLQSELKPRLIKRALNAGALHAFCITASSYDEGKAVTFFQGRPEIREWTRARRQGLRSVIEVDHLLASAALPFAFAPVHLGSAYYGDGALRLTSPLSPAIHTGADRILVIATRDNIPGRARGARPEESPTIGDMAGHALDILFNDNLESDHERLTRINRTLSLLSPEALEKTPLRKIETILLSPSRDLREIASENAAELPLPLRMMMRSIGSWGHDSRLVSYLLFETGYTGALIDLGYQDTMRRADEIRAFMAP</sequence>
<keyword evidence="2 4" id="KW-0442">Lipid degradation</keyword>
<feature type="active site" description="Proton acceptor" evidence="4">
    <location>
        <position position="212"/>
    </location>
</feature>
<name>A0ABW5U2K1_9RHOB</name>
<feature type="short sequence motif" description="DGA/G" evidence="4">
    <location>
        <begin position="212"/>
        <end position="214"/>
    </location>
</feature>
<feature type="short sequence motif" description="GXSXG" evidence="4">
    <location>
        <begin position="48"/>
        <end position="52"/>
    </location>
</feature>
<keyword evidence="1 4" id="KW-0378">Hydrolase</keyword>
<dbReference type="InterPro" id="IPR016035">
    <property type="entry name" value="Acyl_Trfase/lysoPLipase"/>
</dbReference>
<dbReference type="EMBL" id="JBHUMP010000006">
    <property type="protein sequence ID" value="MFD2739672.1"/>
    <property type="molecule type" value="Genomic_DNA"/>
</dbReference>
<gene>
    <name evidence="6" type="ORF">ACFSUD_08835</name>
</gene>